<evidence type="ECO:0000313" key="6">
    <source>
        <dbReference type="Proteomes" id="UP000005384"/>
    </source>
</evidence>
<dbReference type="Proteomes" id="UP000005384">
    <property type="component" value="Unassembled WGS sequence"/>
</dbReference>
<dbReference type="RefSeq" id="WP_006779148.1">
    <property type="nucleotide sequence ID" value="NZ_CP040506.1"/>
</dbReference>
<dbReference type="AlphaFoldDB" id="G5ICD5"/>
<dbReference type="Pfam" id="PF00150">
    <property type="entry name" value="Cellulase"/>
    <property type="match status" value="1"/>
</dbReference>
<dbReference type="GO" id="GO:0005576">
    <property type="term" value="C:extracellular region"/>
    <property type="evidence" value="ECO:0007669"/>
    <property type="project" value="TreeGrafter"/>
</dbReference>
<dbReference type="PANTHER" id="PTHR31297:SF13">
    <property type="entry name" value="PUTATIVE-RELATED"/>
    <property type="match status" value="1"/>
</dbReference>
<dbReference type="InterPro" id="IPR001547">
    <property type="entry name" value="Glyco_hydro_5"/>
</dbReference>
<organism evidence="5 6">
    <name type="scientific">Hungatella hathewayi WAL-18680</name>
    <dbReference type="NCBI Taxonomy" id="742737"/>
    <lineage>
        <taxon>Bacteria</taxon>
        <taxon>Bacillati</taxon>
        <taxon>Bacillota</taxon>
        <taxon>Clostridia</taxon>
        <taxon>Lachnospirales</taxon>
        <taxon>Lachnospiraceae</taxon>
        <taxon>Hungatella</taxon>
    </lineage>
</organism>
<dbReference type="HOGENOM" id="CLU_031875_1_1_9"/>
<evidence type="ECO:0000256" key="2">
    <source>
        <dbReference type="ARBA" id="ARBA00023295"/>
    </source>
</evidence>
<evidence type="ECO:0000259" key="4">
    <source>
        <dbReference type="Pfam" id="PF00150"/>
    </source>
</evidence>
<dbReference type="OrthoDB" id="9800475at2"/>
<dbReference type="Gene3D" id="3.20.20.80">
    <property type="entry name" value="Glycosidases"/>
    <property type="match status" value="1"/>
</dbReference>
<name>G5ICD5_9FIRM</name>
<accession>G5ICD5</accession>
<dbReference type="InterPro" id="IPR050386">
    <property type="entry name" value="Glycosyl_hydrolase_5"/>
</dbReference>
<dbReference type="PANTHER" id="PTHR31297">
    <property type="entry name" value="GLUCAN ENDO-1,6-BETA-GLUCOSIDASE B"/>
    <property type="match status" value="1"/>
</dbReference>
<gene>
    <name evidence="5" type="ORF">HMPREF9473_01162</name>
</gene>
<sequence length="455" mass="54556">MFTTRGREILKDGTPFVMRGYNLGNWMMLERFMFGFPGVDQLFRRYFRYYAGQEKYDWFFDRYYRTYFQEKDAKFLADMGCNTLRIPFNYRVFESDLHPYEYSEKPFAYMDKVVELCGKYGIYSVIDYHAVQGYENPFHCSDNITGDMELYHNAECQNRCVKLWEFVAEHYKDNELVIGYDLINEPAPKDDEVENLKGLYRKIVKAVRAVDEKHILFLEGPMLSNSFDCMDEVFDRQMAYTPHYYHNGPKFAGIQDEDELRRVIEDDVRERCEMSEKLNVPCWFGEMGVSAGYYDDVRLHCLDITLDVLNRKQMSWTLWTYKDLYRMGVLSTAEDCEWRRQTEKFIKLKQKYNLDASNVVDWECTEKLFQYFEEDFEEYKTTKSYGAGGNRFDSLKSRLWCNILNAVGEFLAEDYARLFASKSEEELERMIQSFDLDNCVVKEDWYEVFHRRMVE</sequence>
<evidence type="ECO:0000256" key="3">
    <source>
        <dbReference type="RuleBase" id="RU361153"/>
    </source>
</evidence>
<dbReference type="GO" id="GO:0008422">
    <property type="term" value="F:beta-glucosidase activity"/>
    <property type="evidence" value="ECO:0007669"/>
    <property type="project" value="TreeGrafter"/>
</dbReference>
<dbReference type="EMBL" id="ADLN01000010">
    <property type="protein sequence ID" value="EHI60872.1"/>
    <property type="molecule type" value="Genomic_DNA"/>
</dbReference>
<dbReference type="SUPFAM" id="SSF51445">
    <property type="entry name" value="(Trans)glycosidases"/>
    <property type="match status" value="1"/>
</dbReference>
<keyword evidence="1 3" id="KW-0378">Hydrolase</keyword>
<protein>
    <recommendedName>
        <fullName evidence="4">Glycoside hydrolase family 5 domain-containing protein</fullName>
    </recommendedName>
</protein>
<feature type="domain" description="Glycoside hydrolase family 5" evidence="4">
    <location>
        <begin position="63"/>
        <end position="322"/>
    </location>
</feature>
<keyword evidence="2 3" id="KW-0326">Glycosidase</keyword>
<evidence type="ECO:0000256" key="1">
    <source>
        <dbReference type="ARBA" id="ARBA00022801"/>
    </source>
</evidence>
<reference evidence="5 6" key="1">
    <citation type="submission" date="2011-08" db="EMBL/GenBank/DDBJ databases">
        <title>The Genome Sequence of Clostridium hathewayi WAL-18680.</title>
        <authorList>
            <consortium name="The Broad Institute Genome Sequencing Platform"/>
            <person name="Earl A."/>
            <person name="Ward D."/>
            <person name="Feldgarden M."/>
            <person name="Gevers D."/>
            <person name="Finegold S.M."/>
            <person name="Summanen P.H."/>
            <person name="Molitoris D.R."/>
            <person name="Song M."/>
            <person name="Daigneault M."/>
            <person name="Allen-Vercoe E."/>
            <person name="Young S.K."/>
            <person name="Zeng Q."/>
            <person name="Gargeya S."/>
            <person name="Fitzgerald M."/>
            <person name="Haas B."/>
            <person name="Abouelleil A."/>
            <person name="Alvarado L."/>
            <person name="Arachchi H.M."/>
            <person name="Berlin A."/>
            <person name="Brown A."/>
            <person name="Chapman S.B."/>
            <person name="Chen Z."/>
            <person name="Dunbar C."/>
            <person name="Freedman E."/>
            <person name="Gearin G."/>
            <person name="Gellesch M."/>
            <person name="Goldberg J."/>
            <person name="Griggs A."/>
            <person name="Gujja S."/>
            <person name="Heiman D."/>
            <person name="Howarth C."/>
            <person name="Larson L."/>
            <person name="Lui A."/>
            <person name="MacDonald P.J.P."/>
            <person name="Montmayeur A."/>
            <person name="Murphy C."/>
            <person name="Neiman D."/>
            <person name="Pearson M."/>
            <person name="Priest M."/>
            <person name="Roberts A."/>
            <person name="Saif S."/>
            <person name="Shea T."/>
            <person name="Shenoy N."/>
            <person name="Sisk P."/>
            <person name="Stolte C."/>
            <person name="Sykes S."/>
            <person name="Wortman J."/>
            <person name="Nusbaum C."/>
            <person name="Birren B."/>
        </authorList>
    </citation>
    <scope>NUCLEOTIDE SEQUENCE [LARGE SCALE GENOMIC DNA]</scope>
    <source>
        <strain evidence="5 6">WAL-18680</strain>
    </source>
</reference>
<proteinExistence type="inferred from homology"/>
<dbReference type="GO" id="GO:0009251">
    <property type="term" value="P:glucan catabolic process"/>
    <property type="evidence" value="ECO:0007669"/>
    <property type="project" value="TreeGrafter"/>
</dbReference>
<keyword evidence="6" id="KW-1185">Reference proteome</keyword>
<dbReference type="GO" id="GO:0009986">
    <property type="term" value="C:cell surface"/>
    <property type="evidence" value="ECO:0007669"/>
    <property type="project" value="TreeGrafter"/>
</dbReference>
<dbReference type="InterPro" id="IPR017853">
    <property type="entry name" value="GH"/>
</dbReference>
<dbReference type="PATRIC" id="fig|742737.3.peg.1167"/>
<comment type="caution">
    <text evidence="5">The sequence shown here is derived from an EMBL/GenBank/DDBJ whole genome shotgun (WGS) entry which is preliminary data.</text>
</comment>
<evidence type="ECO:0000313" key="5">
    <source>
        <dbReference type="EMBL" id="EHI60872.1"/>
    </source>
</evidence>
<comment type="similarity">
    <text evidence="3">Belongs to the glycosyl hydrolase 5 (cellulase A) family.</text>
</comment>